<comment type="function">
    <text evidence="12">Necessary for flagellar biosynthesis. May be involved in translocation of the flagellum.</text>
</comment>
<evidence type="ECO:0000256" key="1">
    <source>
        <dbReference type="ARBA" id="ARBA00004413"/>
    </source>
</evidence>
<keyword evidence="6" id="KW-0547">Nucleotide-binding</keyword>
<dbReference type="Gene3D" id="3.40.50.300">
    <property type="entry name" value="P-loop containing nucleotide triphosphate hydrolases"/>
    <property type="match status" value="1"/>
</dbReference>
<dbReference type="Proteomes" id="UP001500339">
    <property type="component" value="Unassembled WGS sequence"/>
</dbReference>
<evidence type="ECO:0000256" key="11">
    <source>
        <dbReference type="ARBA" id="ARBA00023225"/>
    </source>
</evidence>
<dbReference type="PANTHER" id="PTHR43134:SF3">
    <property type="entry name" value="FLAGELLAR BIOSYNTHESIS PROTEIN FLHF"/>
    <property type="match status" value="1"/>
</dbReference>
<dbReference type="Gene3D" id="1.20.120.1380">
    <property type="entry name" value="Flagellar FlhF biosynthesis protein, N domain"/>
    <property type="match status" value="1"/>
</dbReference>
<dbReference type="Pfam" id="PF00448">
    <property type="entry name" value="SRP54"/>
    <property type="match status" value="1"/>
</dbReference>
<keyword evidence="17" id="KW-0969">Cilium</keyword>
<evidence type="ECO:0000256" key="9">
    <source>
        <dbReference type="ARBA" id="ARBA00023134"/>
    </source>
</evidence>
<reference evidence="18" key="1">
    <citation type="journal article" date="2019" name="Int. J. Syst. Evol. Microbiol.">
        <title>The Global Catalogue of Microorganisms (GCM) 10K type strain sequencing project: providing services to taxonomists for standard genome sequencing and annotation.</title>
        <authorList>
            <consortium name="The Broad Institute Genomics Platform"/>
            <consortium name="The Broad Institute Genome Sequencing Center for Infectious Disease"/>
            <person name="Wu L."/>
            <person name="Ma J."/>
        </authorList>
    </citation>
    <scope>NUCLEOTIDE SEQUENCE [LARGE SCALE GENOMIC DNA]</scope>
    <source>
        <strain evidence="18">JCM 1405</strain>
    </source>
</reference>
<evidence type="ECO:0000256" key="5">
    <source>
        <dbReference type="ARBA" id="ARBA00022475"/>
    </source>
</evidence>
<keyword evidence="5" id="KW-1003">Cell membrane</keyword>
<keyword evidence="8" id="KW-0653">Protein transport</keyword>
<evidence type="ECO:0000256" key="14">
    <source>
        <dbReference type="SAM" id="Coils"/>
    </source>
</evidence>
<feature type="coiled-coil region" evidence="14">
    <location>
        <begin position="129"/>
        <end position="156"/>
    </location>
</feature>
<keyword evidence="11" id="KW-1006">Bacterial flagellum protein export</keyword>
<dbReference type="InterPro" id="IPR020006">
    <property type="entry name" value="FlhF"/>
</dbReference>
<evidence type="ECO:0000256" key="6">
    <source>
        <dbReference type="ARBA" id="ARBA00022741"/>
    </source>
</evidence>
<keyword evidence="14" id="KW-0175">Coiled coil</keyword>
<keyword evidence="18" id="KW-1185">Reference proteome</keyword>
<evidence type="ECO:0000313" key="18">
    <source>
        <dbReference type="Proteomes" id="UP001500339"/>
    </source>
</evidence>
<accession>A0ABP3U4B3</accession>
<comment type="subcellular location">
    <subcellularLocation>
        <location evidence="1">Cell membrane</location>
        <topology evidence="1">Peripheral membrane protein</topology>
        <orientation evidence="1">Cytoplasmic side</orientation>
    </subcellularLocation>
</comment>
<keyword evidence="17" id="KW-0282">Flagellum</keyword>
<evidence type="ECO:0000256" key="3">
    <source>
        <dbReference type="ARBA" id="ARBA00014919"/>
    </source>
</evidence>
<evidence type="ECO:0000256" key="8">
    <source>
        <dbReference type="ARBA" id="ARBA00022927"/>
    </source>
</evidence>
<feature type="domain" description="AAA+ ATPase" evidence="15">
    <location>
        <begin position="164"/>
        <end position="311"/>
    </location>
</feature>
<dbReference type="RefSeq" id="WP_343768900.1">
    <property type="nucleotide sequence ID" value="NZ_BAAACF010000001.1"/>
</dbReference>
<dbReference type="PANTHER" id="PTHR43134">
    <property type="entry name" value="SIGNAL RECOGNITION PARTICLE RECEPTOR SUBUNIT ALPHA"/>
    <property type="match status" value="1"/>
</dbReference>
<dbReference type="InterPro" id="IPR000897">
    <property type="entry name" value="SRP54_GTPase_dom"/>
</dbReference>
<comment type="caution">
    <text evidence="17">The sequence shown here is derived from an EMBL/GenBank/DDBJ whole genome shotgun (WGS) entry which is preliminary data.</text>
</comment>
<evidence type="ECO:0000256" key="4">
    <source>
        <dbReference type="ARBA" id="ARBA00022448"/>
    </source>
</evidence>
<dbReference type="InterPro" id="IPR027417">
    <property type="entry name" value="P-loop_NTPase"/>
</dbReference>
<keyword evidence="17" id="KW-0966">Cell projection</keyword>
<evidence type="ECO:0000313" key="17">
    <source>
        <dbReference type="EMBL" id="GAA0724101.1"/>
    </source>
</evidence>
<evidence type="ECO:0000256" key="12">
    <source>
        <dbReference type="ARBA" id="ARBA00025337"/>
    </source>
</evidence>
<evidence type="ECO:0000256" key="10">
    <source>
        <dbReference type="ARBA" id="ARBA00023136"/>
    </source>
</evidence>
<evidence type="ECO:0000256" key="2">
    <source>
        <dbReference type="ARBA" id="ARBA00008531"/>
    </source>
</evidence>
<dbReference type="SUPFAM" id="SSF52540">
    <property type="entry name" value="P-loop containing nucleoside triphosphate hydrolases"/>
    <property type="match status" value="1"/>
</dbReference>
<gene>
    <name evidence="17" type="primary">flhF</name>
    <name evidence="17" type="ORF">GCM10008905_17540</name>
</gene>
<evidence type="ECO:0000259" key="15">
    <source>
        <dbReference type="SMART" id="SM00382"/>
    </source>
</evidence>
<dbReference type="CDD" id="cd17873">
    <property type="entry name" value="FlhF"/>
    <property type="match status" value="1"/>
</dbReference>
<dbReference type="SMART" id="SM00382">
    <property type="entry name" value="AAA"/>
    <property type="match status" value="1"/>
</dbReference>
<dbReference type="EMBL" id="BAAACF010000001">
    <property type="protein sequence ID" value="GAA0724101.1"/>
    <property type="molecule type" value="Genomic_DNA"/>
</dbReference>
<evidence type="ECO:0000256" key="13">
    <source>
        <dbReference type="NCBIfam" id="TIGR03499"/>
    </source>
</evidence>
<dbReference type="NCBIfam" id="TIGR03499">
    <property type="entry name" value="FlhF"/>
    <property type="match status" value="1"/>
</dbReference>
<keyword evidence="9" id="KW-0342">GTP-binding</keyword>
<protein>
    <recommendedName>
        <fullName evidence="3 13">Flagellar biosynthesis protein FlhF</fullName>
    </recommendedName>
</protein>
<name>A0ABP3U4B3_9CLOT</name>
<sequence>MVIKKYIVNNMNEALTRIRYELGKEAIIISQRKVKRPGFLGFFQKKAIEVTAAVDNSEKEEKKPLEDGIEVIKKIVQKNQDEDKENYIYKELQEMKLMMDKIVRGEGDQEEKNPLQSILKNTDLNDEIIKYISKEINNIEENIESIEKIKLVLKEMIHTSKHLTEGKIVLVGPTGVGKTTTIAKLAGSLALIQKKKVGLITIDTYRIGAVEQLQTYADIMNIPFKVVFTQKDMEEALDSMKDYDAILIDTTGRSSKNAMQISELRMLIDKINTENIHLVISSTIKNKDINTIIEGYKPLGFNNVIITKLDETTSYGSILNILQSAKKPLSYVTVGQSVPDDLMIMSKDEIVNLILGEDSIC</sequence>
<evidence type="ECO:0000256" key="7">
    <source>
        <dbReference type="ARBA" id="ARBA00022795"/>
    </source>
</evidence>
<keyword evidence="10" id="KW-0472">Membrane</keyword>
<keyword evidence="7" id="KW-1005">Bacterial flagellum biogenesis</keyword>
<proteinExistence type="inferred from homology"/>
<dbReference type="InterPro" id="IPR003593">
    <property type="entry name" value="AAA+_ATPase"/>
</dbReference>
<comment type="similarity">
    <text evidence="2">Belongs to the GTP-binding SRP family.</text>
</comment>
<keyword evidence="4" id="KW-0813">Transport</keyword>
<dbReference type="SMART" id="SM00962">
    <property type="entry name" value="SRP54"/>
    <property type="match status" value="1"/>
</dbReference>
<feature type="domain" description="SRP54-type proteins GTP-binding" evidence="16">
    <location>
        <begin position="165"/>
        <end position="356"/>
    </location>
</feature>
<dbReference type="InterPro" id="IPR047040">
    <property type="entry name" value="FlhF__GTPase_dom"/>
</dbReference>
<evidence type="ECO:0000259" key="16">
    <source>
        <dbReference type="SMART" id="SM00962"/>
    </source>
</evidence>
<organism evidence="17 18">
    <name type="scientific">Clostridium malenominatum</name>
    <dbReference type="NCBI Taxonomy" id="1539"/>
    <lineage>
        <taxon>Bacteria</taxon>
        <taxon>Bacillati</taxon>
        <taxon>Bacillota</taxon>
        <taxon>Clostridia</taxon>
        <taxon>Eubacteriales</taxon>
        <taxon>Clostridiaceae</taxon>
        <taxon>Clostridium</taxon>
    </lineage>
</organism>